<gene>
    <name evidence="2" type="ORF">GCM10023156_57340</name>
</gene>
<keyword evidence="3" id="KW-1185">Reference proteome</keyword>
<dbReference type="Proteomes" id="UP001500840">
    <property type="component" value="Unassembled WGS sequence"/>
</dbReference>
<feature type="region of interest" description="Disordered" evidence="1">
    <location>
        <begin position="177"/>
        <end position="196"/>
    </location>
</feature>
<reference evidence="3" key="1">
    <citation type="journal article" date="2019" name="Int. J. Syst. Evol. Microbiol.">
        <title>The Global Catalogue of Microorganisms (GCM) 10K type strain sequencing project: providing services to taxonomists for standard genome sequencing and annotation.</title>
        <authorList>
            <consortium name="The Broad Institute Genomics Platform"/>
            <consortium name="The Broad Institute Genome Sequencing Center for Infectious Disease"/>
            <person name="Wu L."/>
            <person name="Ma J."/>
        </authorList>
    </citation>
    <scope>NUCLEOTIDE SEQUENCE [LARGE SCALE GENOMIC DNA]</scope>
    <source>
        <strain evidence="3">JCM 17759</strain>
    </source>
</reference>
<organism evidence="2 3">
    <name type="scientific">Novipirellula rosea</name>
    <dbReference type="NCBI Taxonomy" id="1031540"/>
    <lineage>
        <taxon>Bacteria</taxon>
        <taxon>Pseudomonadati</taxon>
        <taxon>Planctomycetota</taxon>
        <taxon>Planctomycetia</taxon>
        <taxon>Pirellulales</taxon>
        <taxon>Pirellulaceae</taxon>
        <taxon>Novipirellula</taxon>
    </lineage>
</organism>
<sequence length="196" mass="22144">MAWRPTHLVQAGELDNTQLGWTVGWLQLEGFAERMQLKLSGNCHPDLAGWKFRINRESPELDRGFGGDEPPDYSGISLDQSGVVGDITADQVIKHHEIPTEELLRRLRAGEKPPFTLRKCLYLEWFSNHNGRVVVQSTRLAVERLGEQAFELTEAQWHEQSRQNQEEMNFFMTQLGDALGNAASDDAPPDDSPSES</sequence>
<proteinExistence type="predicted"/>
<evidence type="ECO:0000313" key="2">
    <source>
        <dbReference type="EMBL" id="GAA4467450.1"/>
    </source>
</evidence>
<feature type="compositionally biased region" description="Acidic residues" evidence="1">
    <location>
        <begin position="187"/>
        <end position="196"/>
    </location>
</feature>
<protein>
    <submittedName>
        <fullName evidence="2">Uncharacterized protein</fullName>
    </submittedName>
</protein>
<dbReference type="EMBL" id="BAABGA010000088">
    <property type="protein sequence ID" value="GAA4467450.1"/>
    <property type="molecule type" value="Genomic_DNA"/>
</dbReference>
<comment type="caution">
    <text evidence="2">The sequence shown here is derived from an EMBL/GenBank/DDBJ whole genome shotgun (WGS) entry which is preliminary data.</text>
</comment>
<accession>A0ABP8NLK3</accession>
<evidence type="ECO:0000256" key="1">
    <source>
        <dbReference type="SAM" id="MobiDB-lite"/>
    </source>
</evidence>
<dbReference type="RefSeq" id="WP_345327130.1">
    <property type="nucleotide sequence ID" value="NZ_BAABGA010000088.1"/>
</dbReference>
<evidence type="ECO:0000313" key="3">
    <source>
        <dbReference type="Proteomes" id="UP001500840"/>
    </source>
</evidence>
<name>A0ABP8NLK3_9BACT</name>